<keyword evidence="2" id="KW-0732">Signal</keyword>
<protein>
    <recommendedName>
        <fullName evidence="5">GPI anchored protein</fullName>
    </recommendedName>
</protein>
<sequence length="132" mass="13504">MFFQKFILFLAFFGFALAQSAEDSVSTVTVKTDVFSTEYATVTMTGEPPKETATSTDAPVYSIFTSTEISGSGYPTASASSMVSGHPSATSPGSNSTLPTQTPSHIPSSGANSIQVSAGLAAALVAVYAAML</sequence>
<evidence type="ECO:0000256" key="2">
    <source>
        <dbReference type="SAM" id="SignalP"/>
    </source>
</evidence>
<comment type="caution">
    <text evidence="3">The sequence shown here is derived from an EMBL/GenBank/DDBJ whole genome shotgun (WGS) entry which is preliminary data.</text>
</comment>
<evidence type="ECO:0000313" key="4">
    <source>
        <dbReference type="Proteomes" id="UP000326924"/>
    </source>
</evidence>
<feature type="region of interest" description="Disordered" evidence="1">
    <location>
        <begin position="71"/>
        <end position="111"/>
    </location>
</feature>
<evidence type="ECO:0000256" key="1">
    <source>
        <dbReference type="SAM" id="MobiDB-lite"/>
    </source>
</evidence>
<accession>A0A5J5EFK6</accession>
<dbReference type="InParanoid" id="A0A5J5EFK6"/>
<evidence type="ECO:0008006" key="5">
    <source>
        <dbReference type="Google" id="ProtNLM"/>
    </source>
</evidence>
<dbReference type="Proteomes" id="UP000326924">
    <property type="component" value="Unassembled WGS sequence"/>
</dbReference>
<organism evidence="3 4">
    <name type="scientific">Sphaerosporella brunnea</name>
    <dbReference type="NCBI Taxonomy" id="1250544"/>
    <lineage>
        <taxon>Eukaryota</taxon>
        <taxon>Fungi</taxon>
        <taxon>Dikarya</taxon>
        <taxon>Ascomycota</taxon>
        <taxon>Pezizomycotina</taxon>
        <taxon>Pezizomycetes</taxon>
        <taxon>Pezizales</taxon>
        <taxon>Pyronemataceae</taxon>
        <taxon>Sphaerosporella</taxon>
    </lineage>
</organism>
<feature type="signal peptide" evidence="2">
    <location>
        <begin position="1"/>
        <end position="18"/>
    </location>
</feature>
<reference evidence="3 4" key="1">
    <citation type="submission" date="2019-09" db="EMBL/GenBank/DDBJ databases">
        <title>Draft genome of the ectomycorrhizal ascomycete Sphaerosporella brunnea.</title>
        <authorList>
            <consortium name="DOE Joint Genome Institute"/>
            <person name="Benucci G.M."/>
            <person name="Marozzi G."/>
            <person name="Antonielli L."/>
            <person name="Sanchez S."/>
            <person name="Marco P."/>
            <person name="Wang X."/>
            <person name="Falini L.B."/>
            <person name="Barry K."/>
            <person name="Haridas S."/>
            <person name="Lipzen A."/>
            <person name="Labutti K."/>
            <person name="Grigoriev I.V."/>
            <person name="Murat C."/>
            <person name="Martin F."/>
            <person name="Albertini E."/>
            <person name="Donnini D."/>
            <person name="Bonito G."/>
        </authorList>
    </citation>
    <scope>NUCLEOTIDE SEQUENCE [LARGE SCALE GENOMIC DNA]</scope>
    <source>
        <strain evidence="3 4">Sb_GMNB300</strain>
    </source>
</reference>
<dbReference type="AlphaFoldDB" id="A0A5J5EFK6"/>
<keyword evidence="4" id="KW-1185">Reference proteome</keyword>
<dbReference type="EMBL" id="VXIS01000432">
    <property type="protein sequence ID" value="KAA8893518.1"/>
    <property type="molecule type" value="Genomic_DNA"/>
</dbReference>
<evidence type="ECO:0000313" key="3">
    <source>
        <dbReference type="EMBL" id="KAA8893518.1"/>
    </source>
</evidence>
<gene>
    <name evidence="3" type="ORF">FN846DRAFT_895907</name>
</gene>
<feature type="chain" id="PRO_5023823399" description="GPI anchored protein" evidence="2">
    <location>
        <begin position="19"/>
        <end position="132"/>
    </location>
</feature>
<name>A0A5J5EFK6_9PEZI</name>
<proteinExistence type="predicted"/>